<evidence type="ECO:0000313" key="3">
    <source>
        <dbReference type="Proteomes" id="UP001301388"/>
    </source>
</evidence>
<sequence length="284" mass="32950">MEDSLLSFFKSSDEEEQKAREHEELRSSQEYVLEMSFLRKTIQDFIQTLMLCSIAASRSSKFSENYLLPRHFDDIVEAAMSAHLSIENGALNPARRELRHILEVIVNISYVDQVRVNDTFDQRISYYRGKSVKKSNVDHIFHLPLRLMGNQKESFAKSVQSAWVRASNYVHLTKKRVDEKLRLRDEGIVLGMETIEMLKNIVSEVHETCTITIILAFETIGVAATGDLLVDSIDEIDSWVFHSSEYVAIVDSYFDYKHERKTKLEEHMARRKERIKYYSTPASA</sequence>
<reference evidence="2 3" key="1">
    <citation type="submission" date="2023-12" db="EMBL/GenBank/DDBJ databases">
        <title>Baltic Sea Cyanobacteria.</title>
        <authorList>
            <person name="Delbaje E."/>
            <person name="Fewer D.P."/>
            <person name="Shishido T.K."/>
        </authorList>
    </citation>
    <scope>NUCLEOTIDE SEQUENCE [LARGE SCALE GENOMIC DNA]</scope>
    <source>
        <strain evidence="2 3">UHCC 0370</strain>
    </source>
</reference>
<feature type="region of interest" description="Disordered" evidence="1">
    <location>
        <begin position="1"/>
        <end position="23"/>
    </location>
</feature>
<keyword evidence="3" id="KW-1185">Reference proteome</keyword>
<dbReference type="RefSeq" id="WP_323260432.1">
    <property type="nucleotide sequence ID" value="NZ_JAYGIE010000016.1"/>
</dbReference>
<evidence type="ECO:0000313" key="2">
    <source>
        <dbReference type="EMBL" id="MEA5477070.1"/>
    </source>
</evidence>
<protein>
    <submittedName>
        <fullName evidence="2">Uncharacterized protein</fullName>
    </submittedName>
</protein>
<gene>
    <name evidence="2" type="ORF">VB774_05500</name>
</gene>
<accession>A0ABU5TFJ3</accession>
<dbReference type="Proteomes" id="UP001301388">
    <property type="component" value="Unassembled WGS sequence"/>
</dbReference>
<evidence type="ECO:0000256" key="1">
    <source>
        <dbReference type="SAM" id="MobiDB-lite"/>
    </source>
</evidence>
<dbReference type="EMBL" id="JAYGIE010000016">
    <property type="protein sequence ID" value="MEA5477070.1"/>
    <property type="molecule type" value="Genomic_DNA"/>
</dbReference>
<proteinExistence type="predicted"/>
<name>A0ABU5TFJ3_9CYAN</name>
<comment type="caution">
    <text evidence="2">The sequence shown here is derived from an EMBL/GenBank/DDBJ whole genome shotgun (WGS) entry which is preliminary data.</text>
</comment>
<organism evidence="2 3">
    <name type="scientific">Pseudanabaena galeata UHCC 0370</name>
    <dbReference type="NCBI Taxonomy" id="3110310"/>
    <lineage>
        <taxon>Bacteria</taxon>
        <taxon>Bacillati</taxon>
        <taxon>Cyanobacteriota</taxon>
        <taxon>Cyanophyceae</taxon>
        <taxon>Pseudanabaenales</taxon>
        <taxon>Pseudanabaenaceae</taxon>
        <taxon>Pseudanabaena</taxon>
    </lineage>
</organism>